<feature type="domain" description="FAD-binding PCMH-type" evidence="1">
    <location>
        <begin position="15"/>
        <end position="243"/>
    </location>
</feature>
<protein>
    <submittedName>
        <fullName evidence="2">Molybdopterin dehydrogenase FAD-binding</fullName>
    </submittedName>
</protein>
<evidence type="ECO:0000313" key="3">
    <source>
        <dbReference type="Proteomes" id="UP000007089"/>
    </source>
</evidence>
<dbReference type="InterPro" id="IPR036318">
    <property type="entry name" value="FAD-bd_PCMH-like_sf"/>
</dbReference>
<dbReference type="InterPro" id="IPR016166">
    <property type="entry name" value="FAD-bd_PCMH"/>
</dbReference>
<dbReference type="InterPro" id="IPR005107">
    <property type="entry name" value="CO_DH_flav_C"/>
</dbReference>
<evidence type="ECO:0000259" key="1">
    <source>
        <dbReference type="PROSITE" id="PS51387"/>
    </source>
</evidence>
<dbReference type="InterPro" id="IPR016169">
    <property type="entry name" value="FAD-bd_PCMH_sub2"/>
</dbReference>
<dbReference type="GO" id="GO:0016491">
    <property type="term" value="F:oxidoreductase activity"/>
    <property type="evidence" value="ECO:0007669"/>
    <property type="project" value="InterPro"/>
</dbReference>
<dbReference type="Proteomes" id="UP000007089">
    <property type="component" value="Chromosome"/>
</dbReference>
<dbReference type="PANTHER" id="PTHR42659">
    <property type="entry name" value="XANTHINE DEHYDROGENASE SUBUNIT C-RELATED"/>
    <property type="match status" value="1"/>
</dbReference>
<name>B8JA20_ANAD2</name>
<dbReference type="InterPro" id="IPR051312">
    <property type="entry name" value="Diverse_Substr_Oxidored"/>
</dbReference>
<reference evidence="2" key="1">
    <citation type="submission" date="2009-01" db="EMBL/GenBank/DDBJ databases">
        <title>Complete sequence of Anaeromyxobacter dehalogenans 2CP-1.</title>
        <authorList>
            <consortium name="US DOE Joint Genome Institute"/>
            <person name="Lucas S."/>
            <person name="Copeland A."/>
            <person name="Lapidus A."/>
            <person name="Glavina del Rio T."/>
            <person name="Dalin E."/>
            <person name="Tice H."/>
            <person name="Bruce D."/>
            <person name="Goodwin L."/>
            <person name="Pitluck S."/>
            <person name="Saunders E."/>
            <person name="Brettin T."/>
            <person name="Detter J.C."/>
            <person name="Han C."/>
            <person name="Larimer F."/>
            <person name="Land M."/>
            <person name="Hauser L."/>
            <person name="Kyrpides N."/>
            <person name="Ovchinnikova G."/>
            <person name="Beliaev A.S."/>
            <person name="Richardson P."/>
        </authorList>
    </citation>
    <scope>NUCLEOTIDE SEQUENCE</scope>
    <source>
        <strain evidence="2">2CP-1</strain>
    </source>
</reference>
<gene>
    <name evidence="2" type="ordered locus">A2cp1_0366</name>
</gene>
<dbReference type="GO" id="GO:0071949">
    <property type="term" value="F:FAD binding"/>
    <property type="evidence" value="ECO:0007669"/>
    <property type="project" value="InterPro"/>
</dbReference>
<dbReference type="InterPro" id="IPR036683">
    <property type="entry name" value="CO_DH_flav_C_dom_sf"/>
</dbReference>
<dbReference type="PROSITE" id="PS51387">
    <property type="entry name" value="FAD_PCMH"/>
    <property type="match status" value="1"/>
</dbReference>
<evidence type="ECO:0000313" key="2">
    <source>
        <dbReference type="EMBL" id="ACL63723.1"/>
    </source>
</evidence>
<dbReference type="InterPro" id="IPR002346">
    <property type="entry name" value="Mopterin_DH_FAD-bd"/>
</dbReference>
<accession>B8JA20</accession>
<dbReference type="Pfam" id="PF00941">
    <property type="entry name" value="FAD_binding_5"/>
    <property type="match status" value="1"/>
</dbReference>
<dbReference type="Gene3D" id="3.30.465.10">
    <property type="match status" value="1"/>
</dbReference>
<dbReference type="PANTHER" id="PTHR42659:SF9">
    <property type="entry name" value="XANTHINE DEHYDROGENASE FAD-BINDING SUBUNIT XDHB-RELATED"/>
    <property type="match status" value="1"/>
</dbReference>
<dbReference type="SUPFAM" id="SSF55447">
    <property type="entry name" value="CO dehydrogenase flavoprotein C-terminal domain-like"/>
    <property type="match status" value="1"/>
</dbReference>
<proteinExistence type="predicted"/>
<dbReference type="SUPFAM" id="SSF56176">
    <property type="entry name" value="FAD-binding/transporter-associated domain-like"/>
    <property type="match status" value="1"/>
</dbReference>
<dbReference type="Pfam" id="PF03450">
    <property type="entry name" value="CO_deh_flav_C"/>
    <property type="match status" value="1"/>
</dbReference>
<sequence>MLARFVKRLGANVPVHGEAHAVSRTRAYPEWHLASSLAEATWRAFQGAAVVAGGVDLGERLRLVRRAPRSIVCIRGLAELRRLDVRTDGVCIGTLVTLQELAQSPLVLERFPALARAAGLAATPAVREVATVGGNLMQYPRCWQLRTEGRPCRRSGAGRCHSDGSWRADGALFDRRACASAHPSSLAPVLIALGARAEAHSVSGLVRVPLDRLYPPRRSSAGRPVCTTPADILTCIHLRWPAPGAVTFFDARRTGDTVTAAVAGSVQVRDQVVEAARIVLGGVAPSPWRARAAEARLVGARLCPAALRDAVHAELAIAPAPAGSAAKARDLQSAALTALRVGEGVS</sequence>
<dbReference type="EMBL" id="CP001359">
    <property type="protein sequence ID" value="ACL63723.1"/>
    <property type="molecule type" value="Genomic_DNA"/>
</dbReference>
<keyword evidence="3" id="KW-1185">Reference proteome</keyword>
<dbReference type="HOGENOM" id="CLU_058050_1_0_7"/>
<dbReference type="AlphaFoldDB" id="B8JA20"/>
<dbReference type="Gene3D" id="3.30.390.50">
    <property type="entry name" value="CO dehydrogenase flavoprotein, C-terminal domain"/>
    <property type="match status" value="1"/>
</dbReference>
<dbReference type="KEGG" id="acp:A2cp1_0366"/>
<organism evidence="2 3">
    <name type="scientific">Anaeromyxobacter dehalogenans (strain ATCC BAA-258 / DSM 21875 / 2CP-1)</name>
    <dbReference type="NCBI Taxonomy" id="455488"/>
    <lineage>
        <taxon>Bacteria</taxon>
        <taxon>Pseudomonadati</taxon>
        <taxon>Myxococcota</taxon>
        <taxon>Myxococcia</taxon>
        <taxon>Myxococcales</taxon>
        <taxon>Cystobacterineae</taxon>
        <taxon>Anaeromyxobacteraceae</taxon>
        <taxon>Anaeromyxobacter</taxon>
    </lineage>
</organism>
<dbReference type="SMART" id="SM01092">
    <property type="entry name" value="CO_deh_flav_C"/>
    <property type="match status" value="1"/>
</dbReference>